<organism evidence="5 6">
    <name type="scientific">Neotoma lepida</name>
    <name type="common">Desert woodrat</name>
    <dbReference type="NCBI Taxonomy" id="56216"/>
    <lineage>
        <taxon>Eukaryota</taxon>
        <taxon>Metazoa</taxon>
        <taxon>Chordata</taxon>
        <taxon>Craniata</taxon>
        <taxon>Vertebrata</taxon>
        <taxon>Euteleostomi</taxon>
        <taxon>Mammalia</taxon>
        <taxon>Eutheria</taxon>
        <taxon>Euarchontoglires</taxon>
        <taxon>Glires</taxon>
        <taxon>Rodentia</taxon>
        <taxon>Myomorpha</taxon>
        <taxon>Muroidea</taxon>
        <taxon>Cricetidae</taxon>
        <taxon>Neotominae</taxon>
        <taxon>Neotoma</taxon>
    </lineage>
</organism>
<evidence type="ECO:0000313" key="6">
    <source>
        <dbReference type="Proteomes" id="UP000092124"/>
    </source>
</evidence>
<dbReference type="InterPro" id="IPR006052">
    <property type="entry name" value="TNF_dom"/>
</dbReference>
<dbReference type="InterPro" id="IPR042373">
    <property type="entry name" value="TNFSF9"/>
</dbReference>
<reference evidence="5 6" key="1">
    <citation type="submission" date="2016-06" db="EMBL/GenBank/DDBJ databases">
        <title>The Draft Genome Sequence and Annotation of the Desert Woodrat Neotoma lepida.</title>
        <authorList>
            <person name="Campbell M."/>
            <person name="Oakeson K.F."/>
            <person name="Yandell M."/>
            <person name="Halpert J.R."/>
            <person name="Dearing D."/>
        </authorList>
    </citation>
    <scope>NUCLEOTIDE SEQUENCE [LARGE SCALE GENOMIC DNA]</scope>
    <source>
        <strain evidence="5">417</strain>
        <tissue evidence="5">Liver</tissue>
    </source>
</reference>
<feature type="region of interest" description="Disordered" evidence="2">
    <location>
        <begin position="1"/>
        <end position="21"/>
    </location>
</feature>
<dbReference type="Pfam" id="PF00229">
    <property type="entry name" value="TNF"/>
    <property type="match status" value="1"/>
</dbReference>
<protein>
    <recommendedName>
        <fullName evidence="4">THD domain-containing protein</fullName>
    </recommendedName>
</protein>
<sequence length="313" mass="33398">MDQSTLDAEDAADTRHPSGTVRPMNAAFPAVAAACPAVAELPSDAAFLADTMHPVDAEHPEDAAGPPVNVQDPEAAWPPAPHSCSRCQLLYGLGTLVVLLLICGLIALFALISTPPALIITTSPPLRTPEKTSNLTVTPVPVVGCPNTTGQGSSVFAKLQVKNQALLDNGTLNWHSQDGAGNSHLSQGLNYSEEKKELVVDKAGFYFVSLQLKLSPVSKNMDYQVRGQVSLVLQLDPRVNDLDTTLTVDLFPGSMEANLVEGSWSHLISLKAGHRLSVNLKAYLHGAPEAHKDWQLSQTNATSFVLFLVKPDT</sequence>
<dbReference type="GO" id="GO:0006955">
    <property type="term" value="P:immune response"/>
    <property type="evidence" value="ECO:0007669"/>
    <property type="project" value="InterPro"/>
</dbReference>
<dbReference type="PROSITE" id="PS50049">
    <property type="entry name" value="THD_2"/>
    <property type="match status" value="1"/>
</dbReference>
<dbReference type="GO" id="GO:0005886">
    <property type="term" value="C:plasma membrane"/>
    <property type="evidence" value="ECO:0007669"/>
    <property type="project" value="TreeGrafter"/>
</dbReference>
<dbReference type="InterPro" id="IPR008983">
    <property type="entry name" value="Tumour_necrosis_fac-like_dom"/>
</dbReference>
<dbReference type="GO" id="GO:0005164">
    <property type="term" value="F:tumor necrosis factor receptor binding"/>
    <property type="evidence" value="ECO:0007669"/>
    <property type="project" value="InterPro"/>
</dbReference>
<name>A0A1A6H9Z6_NEOLE</name>
<comment type="caution">
    <text evidence="5">The sequence shown here is derived from an EMBL/GenBank/DDBJ whole genome shotgun (WGS) entry which is preliminary data.</text>
</comment>
<keyword evidence="3" id="KW-0472">Membrane</keyword>
<evidence type="ECO:0000256" key="2">
    <source>
        <dbReference type="SAM" id="MobiDB-lite"/>
    </source>
</evidence>
<dbReference type="Gene3D" id="2.60.120.40">
    <property type="match status" value="1"/>
</dbReference>
<comment type="similarity">
    <text evidence="1">Belongs to the tumor necrosis factor family.</text>
</comment>
<accession>A0A1A6H9Z6</accession>
<keyword evidence="3" id="KW-0812">Transmembrane</keyword>
<evidence type="ECO:0000256" key="1">
    <source>
        <dbReference type="ARBA" id="ARBA00008670"/>
    </source>
</evidence>
<proteinExistence type="inferred from homology"/>
<dbReference type="PANTHER" id="PTHR15153">
    <property type="entry name" value="TUMOR NECROSIS FACTOR LIGAND SUPERFAMILY MEMBER 9"/>
    <property type="match status" value="1"/>
</dbReference>
<evidence type="ECO:0000313" key="5">
    <source>
        <dbReference type="EMBL" id="OBS74705.1"/>
    </source>
</evidence>
<evidence type="ECO:0000256" key="3">
    <source>
        <dbReference type="SAM" id="Phobius"/>
    </source>
</evidence>
<feature type="transmembrane region" description="Helical" evidence="3">
    <location>
        <begin position="89"/>
        <end position="112"/>
    </location>
</feature>
<dbReference type="AlphaFoldDB" id="A0A1A6H9Z6"/>
<dbReference type="STRING" id="56216.A0A1A6H9Z6"/>
<dbReference type="SUPFAM" id="SSF49842">
    <property type="entry name" value="TNF-like"/>
    <property type="match status" value="1"/>
</dbReference>
<keyword evidence="3" id="KW-1133">Transmembrane helix</keyword>
<dbReference type="PANTHER" id="PTHR15153:SF0">
    <property type="entry name" value="TUMOR NECROSIS FACTOR LIGAND SUPERFAMILY MEMBER 9"/>
    <property type="match status" value="1"/>
</dbReference>
<dbReference type="PROSITE" id="PS00251">
    <property type="entry name" value="THD_1"/>
    <property type="match status" value="1"/>
</dbReference>
<dbReference type="EMBL" id="LZPO01044401">
    <property type="protein sequence ID" value="OBS74705.1"/>
    <property type="molecule type" value="Genomic_DNA"/>
</dbReference>
<dbReference type="OrthoDB" id="9450706at2759"/>
<keyword evidence="6" id="KW-1185">Reference proteome</keyword>
<feature type="domain" description="THD" evidence="4">
    <location>
        <begin position="155"/>
        <end position="309"/>
    </location>
</feature>
<dbReference type="GO" id="GO:0042104">
    <property type="term" value="P:positive regulation of activated T cell proliferation"/>
    <property type="evidence" value="ECO:0007669"/>
    <property type="project" value="TreeGrafter"/>
</dbReference>
<dbReference type="InterPro" id="IPR021184">
    <property type="entry name" value="TNF_CS"/>
</dbReference>
<dbReference type="Proteomes" id="UP000092124">
    <property type="component" value="Unassembled WGS sequence"/>
</dbReference>
<dbReference type="SMART" id="SM00207">
    <property type="entry name" value="TNF"/>
    <property type="match status" value="1"/>
</dbReference>
<gene>
    <name evidence="5" type="ORF">A6R68_14783</name>
</gene>
<evidence type="ECO:0000259" key="4">
    <source>
        <dbReference type="PROSITE" id="PS50049"/>
    </source>
</evidence>
<dbReference type="GO" id="GO:0045585">
    <property type="term" value="P:positive regulation of cytotoxic T cell differentiation"/>
    <property type="evidence" value="ECO:0007669"/>
    <property type="project" value="TreeGrafter"/>
</dbReference>